<evidence type="ECO:0000259" key="6">
    <source>
        <dbReference type="Pfam" id="PF08281"/>
    </source>
</evidence>
<dbReference type="EMBL" id="JBHMCA010000054">
    <property type="protein sequence ID" value="MFB9447681.1"/>
    <property type="molecule type" value="Genomic_DNA"/>
</dbReference>
<dbReference type="Gene3D" id="1.10.10.10">
    <property type="entry name" value="Winged helix-like DNA-binding domain superfamily/Winged helix DNA-binding domain"/>
    <property type="match status" value="1"/>
</dbReference>
<dbReference type="CDD" id="cd06171">
    <property type="entry name" value="Sigma70_r4"/>
    <property type="match status" value="1"/>
</dbReference>
<dbReference type="PANTHER" id="PTHR43133">
    <property type="entry name" value="RNA POLYMERASE ECF-TYPE SIGMA FACTO"/>
    <property type="match status" value="1"/>
</dbReference>
<comment type="similarity">
    <text evidence="1">Belongs to the sigma-70 factor family. ECF subfamily.</text>
</comment>
<dbReference type="InterPro" id="IPR013249">
    <property type="entry name" value="RNA_pol_sigma70_r4_t2"/>
</dbReference>
<dbReference type="PANTHER" id="PTHR43133:SF50">
    <property type="entry name" value="ECF RNA POLYMERASE SIGMA FACTOR SIGM"/>
    <property type="match status" value="1"/>
</dbReference>
<dbReference type="Pfam" id="PF08281">
    <property type="entry name" value="Sigma70_r4_2"/>
    <property type="match status" value="1"/>
</dbReference>
<name>A0ABV5MFU1_9ACTN</name>
<dbReference type="InterPro" id="IPR039425">
    <property type="entry name" value="RNA_pol_sigma-70-like"/>
</dbReference>
<dbReference type="SUPFAM" id="SSF88659">
    <property type="entry name" value="Sigma3 and sigma4 domains of RNA polymerase sigma factors"/>
    <property type="match status" value="1"/>
</dbReference>
<gene>
    <name evidence="7" type="ORF">ACFFTR_31710</name>
</gene>
<dbReference type="InterPro" id="IPR014284">
    <property type="entry name" value="RNA_pol_sigma-70_dom"/>
</dbReference>
<dbReference type="InterPro" id="IPR013324">
    <property type="entry name" value="RNA_pol_sigma_r3/r4-like"/>
</dbReference>
<dbReference type="Proteomes" id="UP001589608">
    <property type="component" value="Unassembled WGS sequence"/>
</dbReference>
<keyword evidence="3" id="KW-0731">Sigma factor</keyword>
<keyword evidence="8" id="KW-1185">Reference proteome</keyword>
<protein>
    <submittedName>
        <fullName evidence="7">Sigma-70 family RNA polymerase sigma factor</fullName>
    </submittedName>
</protein>
<organism evidence="7 8">
    <name type="scientific">Dactylosporangium vinaceum</name>
    <dbReference type="NCBI Taxonomy" id="53362"/>
    <lineage>
        <taxon>Bacteria</taxon>
        <taxon>Bacillati</taxon>
        <taxon>Actinomycetota</taxon>
        <taxon>Actinomycetes</taxon>
        <taxon>Micromonosporales</taxon>
        <taxon>Micromonosporaceae</taxon>
        <taxon>Dactylosporangium</taxon>
    </lineage>
</organism>
<evidence type="ECO:0000256" key="1">
    <source>
        <dbReference type="ARBA" id="ARBA00010641"/>
    </source>
</evidence>
<evidence type="ECO:0000256" key="3">
    <source>
        <dbReference type="ARBA" id="ARBA00023082"/>
    </source>
</evidence>
<dbReference type="RefSeq" id="WP_223102594.1">
    <property type="nucleotide sequence ID" value="NZ_CP061913.1"/>
</dbReference>
<accession>A0ABV5MFU1</accession>
<keyword evidence="5" id="KW-0804">Transcription</keyword>
<keyword evidence="2" id="KW-0805">Transcription regulation</keyword>
<keyword evidence="4" id="KW-0238">DNA-binding</keyword>
<evidence type="ECO:0000313" key="8">
    <source>
        <dbReference type="Proteomes" id="UP001589608"/>
    </source>
</evidence>
<dbReference type="NCBIfam" id="TIGR02937">
    <property type="entry name" value="sigma70-ECF"/>
    <property type="match status" value="1"/>
</dbReference>
<feature type="domain" description="RNA polymerase sigma factor 70 region 4 type 2" evidence="6">
    <location>
        <begin position="24"/>
        <end position="75"/>
    </location>
</feature>
<proteinExistence type="inferred from homology"/>
<dbReference type="InterPro" id="IPR036388">
    <property type="entry name" value="WH-like_DNA-bd_sf"/>
</dbReference>
<reference evidence="7 8" key="1">
    <citation type="submission" date="2024-09" db="EMBL/GenBank/DDBJ databases">
        <authorList>
            <person name="Sun Q."/>
            <person name="Mori K."/>
        </authorList>
    </citation>
    <scope>NUCLEOTIDE SEQUENCE [LARGE SCALE GENOMIC DNA]</scope>
    <source>
        <strain evidence="7 8">JCM 3307</strain>
    </source>
</reference>
<comment type="caution">
    <text evidence="7">The sequence shown here is derived from an EMBL/GenBank/DDBJ whole genome shotgun (WGS) entry which is preliminary data.</text>
</comment>
<evidence type="ECO:0000313" key="7">
    <source>
        <dbReference type="EMBL" id="MFB9447681.1"/>
    </source>
</evidence>
<evidence type="ECO:0000256" key="5">
    <source>
        <dbReference type="ARBA" id="ARBA00023163"/>
    </source>
</evidence>
<evidence type="ECO:0000256" key="2">
    <source>
        <dbReference type="ARBA" id="ARBA00023015"/>
    </source>
</evidence>
<evidence type="ECO:0000256" key="4">
    <source>
        <dbReference type="ARBA" id="ARBA00023125"/>
    </source>
</evidence>
<sequence>MDTIPMPLQRHPGEAPDAIVDRLPVQDLLNRLPPRRRAVLVLRYCCDLSIEQTARALGCSPGTVKSQSARALATLRSHAVRAGF</sequence>